<reference evidence="2" key="1">
    <citation type="journal article" date="2014" name="Nat. Commun.">
        <title>Genomic adaptations of the halophilic Dead Sea filamentous fungus Eurotium rubrum.</title>
        <authorList>
            <person name="Kis-Papo T."/>
            <person name="Weig A.R."/>
            <person name="Riley R."/>
            <person name="Persoh D."/>
            <person name="Salamov A."/>
            <person name="Sun H."/>
            <person name="Lipzen A."/>
            <person name="Wasser S.P."/>
            <person name="Rambold G."/>
            <person name="Grigoriev I.V."/>
            <person name="Nevo E."/>
        </authorList>
    </citation>
    <scope>NUCLEOTIDE SEQUENCE [LARGE SCALE GENOMIC DNA]</scope>
    <source>
        <strain evidence="2">CBS 135680</strain>
    </source>
</reference>
<dbReference type="AlphaFoldDB" id="A0A017SF97"/>
<dbReference type="HOGENOM" id="CLU_1421159_0_0_1"/>
<dbReference type="GeneID" id="63694062"/>
<dbReference type="RefSeq" id="XP_040639295.1">
    <property type="nucleotide sequence ID" value="XM_040778938.1"/>
</dbReference>
<evidence type="ECO:0000313" key="1">
    <source>
        <dbReference type="EMBL" id="EYE95607.1"/>
    </source>
</evidence>
<keyword evidence="2" id="KW-1185">Reference proteome</keyword>
<dbReference type="EMBL" id="KK088421">
    <property type="protein sequence ID" value="EYE95607.1"/>
    <property type="molecule type" value="Genomic_DNA"/>
</dbReference>
<sequence>MFTFNCYTKFADKVITTGNKRYIVEEQLNEVINPQLAQCHALTLAHDIETSNPIMIKIRYEQAPRLPSLLNPSPIYIHDPSNHKNITDEDFLDEIKGICYLSLLGHGPRYITHVTVSAGAESPYPEGRVCVPVTDRIPGRGGRNVGEIQRGLSDGQVVSIRVQLGKLGQMNIVLYNQDLNCLRYDVTNDKL</sequence>
<dbReference type="OrthoDB" id="4389629at2759"/>
<dbReference type="Proteomes" id="UP000019804">
    <property type="component" value="Unassembled WGS sequence"/>
</dbReference>
<evidence type="ECO:0000313" key="2">
    <source>
        <dbReference type="Proteomes" id="UP000019804"/>
    </source>
</evidence>
<name>A0A017SF97_ASPRC</name>
<accession>A0A017SF97</accession>
<proteinExistence type="predicted"/>
<organism evidence="1 2">
    <name type="scientific">Aspergillus ruber (strain CBS 135680)</name>
    <dbReference type="NCBI Taxonomy" id="1388766"/>
    <lineage>
        <taxon>Eukaryota</taxon>
        <taxon>Fungi</taxon>
        <taxon>Dikarya</taxon>
        <taxon>Ascomycota</taxon>
        <taxon>Pezizomycotina</taxon>
        <taxon>Eurotiomycetes</taxon>
        <taxon>Eurotiomycetidae</taxon>
        <taxon>Eurotiales</taxon>
        <taxon>Aspergillaceae</taxon>
        <taxon>Aspergillus</taxon>
        <taxon>Aspergillus subgen. Aspergillus</taxon>
    </lineage>
</organism>
<gene>
    <name evidence="1" type="ORF">EURHEDRAFT_377185</name>
</gene>
<protein>
    <submittedName>
        <fullName evidence="1">Uncharacterized protein</fullName>
    </submittedName>
</protein>